<dbReference type="GO" id="GO:0003700">
    <property type="term" value="F:DNA-binding transcription factor activity"/>
    <property type="evidence" value="ECO:0007669"/>
    <property type="project" value="TreeGrafter"/>
</dbReference>
<evidence type="ECO:0000259" key="7">
    <source>
        <dbReference type="PROSITE" id="PS51078"/>
    </source>
</evidence>
<feature type="domain" description="HTH iclR-type" evidence="6">
    <location>
        <begin position="7"/>
        <end position="69"/>
    </location>
</feature>
<dbReference type="Proteomes" id="UP000215694">
    <property type="component" value="Unassembled WGS sequence"/>
</dbReference>
<dbReference type="OrthoDB" id="9791752at2"/>
<evidence type="ECO:0000256" key="1">
    <source>
        <dbReference type="ARBA" id="ARBA00023015"/>
    </source>
</evidence>
<keyword evidence="9" id="KW-1185">Reference proteome</keyword>
<dbReference type="InterPro" id="IPR036390">
    <property type="entry name" value="WH_DNA-bd_sf"/>
</dbReference>
<feature type="domain" description="IclR-ED" evidence="7">
    <location>
        <begin position="70"/>
        <end position="258"/>
    </location>
</feature>
<comment type="caution">
    <text evidence="8">The sequence shown here is derived from an EMBL/GenBank/DDBJ whole genome shotgun (WGS) entry which is preliminary data.</text>
</comment>
<dbReference type="InterPro" id="IPR050707">
    <property type="entry name" value="HTH_MetabolicPath_Reg"/>
</dbReference>
<dbReference type="Gene3D" id="3.30.450.40">
    <property type="match status" value="1"/>
</dbReference>
<dbReference type="PROSITE" id="PS51078">
    <property type="entry name" value="ICLR_ED"/>
    <property type="match status" value="1"/>
</dbReference>
<dbReference type="InterPro" id="IPR029016">
    <property type="entry name" value="GAF-like_dom_sf"/>
</dbReference>
<dbReference type="Pfam" id="PF01614">
    <property type="entry name" value="IclR_C"/>
    <property type="match status" value="1"/>
</dbReference>
<dbReference type="GO" id="GO:0003677">
    <property type="term" value="F:DNA binding"/>
    <property type="evidence" value="ECO:0007669"/>
    <property type="project" value="UniProtKB-KW"/>
</dbReference>
<name>A0A371J2H4_9FIRM</name>
<dbReference type="PROSITE" id="PS51077">
    <property type="entry name" value="HTH_ICLR"/>
    <property type="match status" value="1"/>
</dbReference>
<dbReference type="PANTHER" id="PTHR30136">
    <property type="entry name" value="HELIX-TURN-HELIX TRANSCRIPTIONAL REGULATOR, ICLR FAMILY"/>
    <property type="match status" value="1"/>
</dbReference>
<dbReference type="PANTHER" id="PTHR30136:SF35">
    <property type="entry name" value="HTH-TYPE TRANSCRIPTIONAL REGULATOR RV1719"/>
    <property type="match status" value="1"/>
</dbReference>
<dbReference type="AlphaFoldDB" id="A0A371J2H4"/>
<dbReference type="Gene3D" id="1.10.10.10">
    <property type="entry name" value="Winged helix-like DNA-binding domain superfamily/Winged helix DNA-binding domain"/>
    <property type="match status" value="1"/>
</dbReference>
<proteinExistence type="predicted"/>
<dbReference type="FunFam" id="1.10.10.10:FF:000056">
    <property type="entry name" value="IclR family transcriptional regulator"/>
    <property type="match status" value="1"/>
</dbReference>
<evidence type="ECO:0000256" key="3">
    <source>
        <dbReference type="ARBA" id="ARBA00023163"/>
    </source>
</evidence>
<dbReference type="InterPro" id="IPR036388">
    <property type="entry name" value="WH-like_DNA-bd_sf"/>
</dbReference>
<keyword evidence="1" id="KW-0805">Transcription regulation</keyword>
<dbReference type="InterPro" id="IPR005471">
    <property type="entry name" value="Tscrpt_reg_IclR_N"/>
</dbReference>
<evidence type="ECO:0000259" key="6">
    <source>
        <dbReference type="PROSITE" id="PS51077"/>
    </source>
</evidence>
<evidence type="ECO:0000256" key="5">
    <source>
        <dbReference type="ARBA" id="ARBA00070406"/>
    </source>
</evidence>
<protein>
    <recommendedName>
        <fullName evidence="5">Glycerol operon regulatory protein</fullName>
    </recommendedName>
</protein>
<reference evidence="8 9" key="1">
    <citation type="journal article" date="2017" name="Genome Announc.">
        <title>Draft Genome Sequence of Romboutsia weinsteinii sp. nov. Strain CCRI-19649(T) Isolated from Surface Water.</title>
        <authorList>
            <person name="Maheux A.F."/>
            <person name="Boudreau D.K."/>
            <person name="Berube E."/>
            <person name="Boissinot M."/>
            <person name="Cantin P."/>
            <person name="Raymond F."/>
            <person name="Corbeil J."/>
            <person name="Omar R.F."/>
            <person name="Bergeron M.G."/>
        </authorList>
    </citation>
    <scope>NUCLEOTIDE SEQUENCE [LARGE SCALE GENOMIC DNA]</scope>
    <source>
        <strain evidence="8 9">CCRI-19649</strain>
    </source>
</reference>
<dbReference type="InterPro" id="IPR014757">
    <property type="entry name" value="Tscrpt_reg_IclR_C"/>
</dbReference>
<organism evidence="8 9">
    <name type="scientific">Romboutsia weinsteinii</name>
    <dbReference type="NCBI Taxonomy" id="2020949"/>
    <lineage>
        <taxon>Bacteria</taxon>
        <taxon>Bacillati</taxon>
        <taxon>Bacillota</taxon>
        <taxon>Clostridia</taxon>
        <taxon>Peptostreptococcales</taxon>
        <taxon>Peptostreptococcaceae</taxon>
        <taxon>Romboutsia</taxon>
    </lineage>
</organism>
<evidence type="ECO:0000313" key="8">
    <source>
        <dbReference type="EMBL" id="RDY26868.1"/>
    </source>
</evidence>
<keyword evidence="2" id="KW-0238">DNA-binding</keyword>
<evidence type="ECO:0000256" key="2">
    <source>
        <dbReference type="ARBA" id="ARBA00023125"/>
    </source>
</evidence>
<accession>A0A371J2H4</accession>
<gene>
    <name evidence="8" type="ORF">CHL78_011765</name>
</gene>
<evidence type="ECO:0000313" key="9">
    <source>
        <dbReference type="Proteomes" id="UP000215694"/>
    </source>
</evidence>
<sequence length="259" mass="28961">MNDNNLVQSVDRALSILEVLADFPNGAGITEISKSLGLSKATVHRLISTLKSRDFVNQSRDTEQYHLGYKLLYLSNCVSKNMDIFKVSRPIISRFADTVDATVHLSTLDDSNTNIIYVDKIEPSNSNKTFVMSSKVGKKAPCYCTAAGKLLLSDYSDEEIREIMKDVDFKIHTERTIKNIDEFIDEVHEVREKGYALDKHEYDSGIICISMPIYGSNGKIQLAMSVTGLIIYSTVEDLIGLKDSLGKVSKEISNTIKYL</sequence>
<dbReference type="SUPFAM" id="SSF55781">
    <property type="entry name" value="GAF domain-like"/>
    <property type="match status" value="1"/>
</dbReference>
<dbReference type="GO" id="GO:0045892">
    <property type="term" value="P:negative regulation of DNA-templated transcription"/>
    <property type="evidence" value="ECO:0007669"/>
    <property type="project" value="TreeGrafter"/>
</dbReference>
<comment type="function">
    <text evidence="4">May be an activator protein for the gylABX operon.</text>
</comment>
<evidence type="ECO:0000256" key="4">
    <source>
        <dbReference type="ARBA" id="ARBA00058938"/>
    </source>
</evidence>
<dbReference type="RefSeq" id="WP_094366720.1">
    <property type="nucleotide sequence ID" value="NZ_NOJY02000019.1"/>
</dbReference>
<dbReference type="SMART" id="SM00346">
    <property type="entry name" value="HTH_ICLR"/>
    <property type="match status" value="1"/>
</dbReference>
<dbReference type="EMBL" id="NOJY02000019">
    <property type="protein sequence ID" value="RDY26868.1"/>
    <property type="molecule type" value="Genomic_DNA"/>
</dbReference>
<dbReference type="SUPFAM" id="SSF46785">
    <property type="entry name" value="Winged helix' DNA-binding domain"/>
    <property type="match status" value="1"/>
</dbReference>
<dbReference type="Pfam" id="PF09339">
    <property type="entry name" value="HTH_IclR"/>
    <property type="match status" value="1"/>
</dbReference>
<keyword evidence="3" id="KW-0804">Transcription</keyword>